<sequence>MWSYIKYGDPTNLYCSLPFGEDFLPHQKPDYEARTRVRSAADHSLPKSPINLPTPSVETPALTLSTNHPPLSENRTGPPQPILSLRNPYPPCQGICSLNANMRPYRGPVFIACQQINPLQRCTGICRDRTGAETPCMLILCSYCVQLLGEWHKGRMGKMLRWWRQWLERREEEGRRRREGDVWRWNMTWGCLRDVRDELAREELEERNRREEGGISAGDVLAKRRPA</sequence>
<feature type="compositionally biased region" description="Polar residues" evidence="1">
    <location>
        <begin position="51"/>
        <end position="77"/>
    </location>
</feature>
<organism evidence="2 3">
    <name type="scientific">Terfezia boudieri ATCC MYA-4762</name>
    <dbReference type="NCBI Taxonomy" id="1051890"/>
    <lineage>
        <taxon>Eukaryota</taxon>
        <taxon>Fungi</taxon>
        <taxon>Dikarya</taxon>
        <taxon>Ascomycota</taxon>
        <taxon>Pezizomycotina</taxon>
        <taxon>Pezizomycetes</taxon>
        <taxon>Pezizales</taxon>
        <taxon>Pezizaceae</taxon>
        <taxon>Terfezia</taxon>
    </lineage>
</organism>
<dbReference type="InParanoid" id="A0A3N4M962"/>
<dbReference type="EMBL" id="ML121527">
    <property type="protein sequence ID" value="RPB29949.1"/>
    <property type="molecule type" value="Genomic_DNA"/>
</dbReference>
<name>A0A3N4M962_9PEZI</name>
<evidence type="ECO:0000256" key="1">
    <source>
        <dbReference type="SAM" id="MobiDB-lite"/>
    </source>
</evidence>
<dbReference type="Proteomes" id="UP000267821">
    <property type="component" value="Unassembled WGS sequence"/>
</dbReference>
<protein>
    <submittedName>
        <fullName evidence="2">Uncharacterized protein</fullName>
    </submittedName>
</protein>
<accession>A0A3N4M962</accession>
<reference evidence="2 3" key="1">
    <citation type="journal article" date="2018" name="Nat. Ecol. Evol.">
        <title>Pezizomycetes genomes reveal the molecular basis of ectomycorrhizal truffle lifestyle.</title>
        <authorList>
            <person name="Murat C."/>
            <person name="Payen T."/>
            <person name="Noel B."/>
            <person name="Kuo A."/>
            <person name="Morin E."/>
            <person name="Chen J."/>
            <person name="Kohler A."/>
            <person name="Krizsan K."/>
            <person name="Balestrini R."/>
            <person name="Da Silva C."/>
            <person name="Montanini B."/>
            <person name="Hainaut M."/>
            <person name="Levati E."/>
            <person name="Barry K.W."/>
            <person name="Belfiori B."/>
            <person name="Cichocki N."/>
            <person name="Clum A."/>
            <person name="Dockter R.B."/>
            <person name="Fauchery L."/>
            <person name="Guy J."/>
            <person name="Iotti M."/>
            <person name="Le Tacon F."/>
            <person name="Lindquist E.A."/>
            <person name="Lipzen A."/>
            <person name="Malagnac F."/>
            <person name="Mello A."/>
            <person name="Molinier V."/>
            <person name="Miyauchi S."/>
            <person name="Poulain J."/>
            <person name="Riccioni C."/>
            <person name="Rubini A."/>
            <person name="Sitrit Y."/>
            <person name="Splivallo R."/>
            <person name="Traeger S."/>
            <person name="Wang M."/>
            <person name="Zifcakova L."/>
            <person name="Wipf D."/>
            <person name="Zambonelli A."/>
            <person name="Paolocci F."/>
            <person name="Nowrousian M."/>
            <person name="Ottonello S."/>
            <person name="Baldrian P."/>
            <person name="Spatafora J.W."/>
            <person name="Henrissat B."/>
            <person name="Nagy L.G."/>
            <person name="Aury J.M."/>
            <person name="Wincker P."/>
            <person name="Grigoriev I.V."/>
            <person name="Bonfante P."/>
            <person name="Martin F.M."/>
        </authorList>
    </citation>
    <scope>NUCLEOTIDE SEQUENCE [LARGE SCALE GENOMIC DNA]</scope>
    <source>
        <strain evidence="2 3">ATCC MYA-4762</strain>
    </source>
</reference>
<dbReference type="AlphaFoldDB" id="A0A3N4M962"/>
<evidence type="ECO:0000313" key="3">
    <source>
        <dbReference type="Proteomes" id="UP000267821"/>
    </source>
</evidence>
<feature type="compositionally biased region" description="Basic and acidic residues" evidence="1">
    <location>
        <begin position="35"/>
        <end position="45"/>
    </location>
</feature>
<gene>
    <name evidence="2" type="ORF">L211DRAFT_873863</name>
</gene>
<evidence type="ECO:0000313" key="2">
    <source>
        <dbReference type="EMBL" id="RPB29949.1"/>
    </source>
</evidence>
<proteinExistence type="predicted"/>
<dbReference type="OrthoDB" id="10318353at2759"/>
<keyword evidence="3" id="KW-1185">Reference proteome</keyword>
<feature type="region of interest" description="Disordered" evidence="1">
    <location>
        <begin position="35"/>
        <end position="77"/>
    </location>
</feature>